<proteinExistence type="predicted"/>
<dbReference type="RefSeq" id="XP_060459374.1">
    <property type="nucleotide sequence ID" value="XM_060603040.1"/>
</dbReference>
<sequence length="586" mass="66337">MVIDFHGHQHIVLAIFRFSDSATQLSWRATSRFFRDAAMNLPAPEHLVVDPHSGRMLLRTPDGHIPPSLVRWLALQDYGFERSTPITTPWPDEDPMHLTDSDYVPSDDGDNDDDMDVDDLDTLEEEDRRARAELQEVEDCPCCQKWEAAMLAQLPEANAQLDPIIDYASELKRYDLEIMSQQLLRWSHEFEKERFDGIIVPSEFKPYPIQQPGPKPVIDPLPLDEVDDHEHTHEVANEAFWAARAARMSRIKQAFEHSVAKTRVLDVPGPAILHGVEHFTSLEVIRYVGRLEISPAWGEWTAPTLVRFFDLVPPLDKWWEPVKLYPYMPIGPHGIDIAHMAYRSDVDQNPCRPVKKAVFSINYHPEHPHLRSCSVHPGLLYDDYNPELEQLVFILVPSTAAAPPHALGCEFHPGHPYNGREEGEDGQYICPYSGREEGEDGQYICHCTGSEPPLQLDFGPLSNLVGIALKNHRGILDSWVGQRARPRVTIVGLVELGNEGLGLVDGWFYRGEEPYDTLSTAERLYACAAFNNMQDGRLAYPSWSECVALAKQCMRFVSLDEYKAEVGERQFHLETVSPAAPPAEAS</sequence>
<dbReference type="AlphaFoldDB" id="A0AA48QY02"/>
<reference evidence="2" key="1">
    <citation type="journal article" date="2023" name="BMC Genomics">
        <title>Chromosome-level genome assemblies of Cutaneotrichosporon spp. (Trichosporonales, Basidiomycota) reveal imbalanced evolution between nucleotide sequences and chromosome synteny.</title>
        <authorList>
            <person name="Kobayashi Y."/>
            <person name="Kayamori A."/>
            <person name="Aoki K."/>
            <person name="Shiwa Y."/>
            <person name="Matsutani M."/>
            <person name="Fujita N."/>
            <person name="Sugita T."/>
            <person name="Iwasaki W."/>
            <person name="Tanaka N."/>
            <person name="Takashima M."/>
        </authorList>
    </citation>
    <scope>NUCLEOTIDE SEQUENCE</scope>
    <source>
        <strain evidence="2">HIS019</strain>
    </source>
</reference>
<feature type="region of interest" description="Disordered" evidence="1">
    <location>
        <begin position="84"/>
        <end position="118"/>
    </location>
</feature>
<evidence type="ECO:0000256" key="1">
    <source>
        <dbReference type="SAM" id="MobiDB-lite"/>
    </source>
</evidence>
<organism evidence="2 3">
    <name type="scientific">Cutaneotrichosporon cavernicola</name>
    <dbReference type="NCBI Taxonomy" id="279322"/>
    <lineage>
        <taxon>Eukaryota</taxon>
        <taxon>Fungi</taxon>
        <taxon>Dikarya</taxon>
        <taxon>Basidiomycota</taxon>
        <taxon>Agaricomycotina</taxon>
        <taxon>Tremellomycetes</taxon>
        <taxon>Trichosporonales</taxon>
        <taxon>Trichosporonaceae</taxon>
        <taxon>Cutaneotrichosporon</taxon>
    </lineage>
</organism>
<dbReference type="EMBL" id="AP028217">
    <property type="protein sequence ID" value="BEI94109.1"/>
    <property type="molecule type" value="Genomic_DNA"/>
</dbReference>
<gene>
    <name evidence="2" type="ORF">CcaverHIS019_0605680</name>
</gene>
<protein>
    <submittedName>
        <fullName evidence="2">Uncharacterized protein</fullName>
    </submittedName>
</protein>
<evidence type="ECO:0000313" key="2">
    <source>
        <dbReference type="EMBL" id="BEI94109.1"/>
    </source>
</evidence>
<feature type="compositionally biased region" description="Acidic residues" evidence="1">
    <location>
        <begin position="105"/>
        <end position="118"/>
    </location>
</feature>
<name>A0AA48QY02_9TREE</name>
<dbReference type="Proteomes" id="UP001233271">
    <property type="component" value="Chromosome 6"/>
</dbReference>
<accession>A0AA48QY02</accession>
<keyword evidence="3" id="KW-1185">Reference proteome</keyword>
<dbReference type="KEGG" id="ccac:CcaHIS019_0605680"/>
<evidence type="ECO:0000313" key="3">
    <source>
        <dbReference type="Proteomes" id="UP001233271"/>
    </source>
</evidence>
<dbReference type="GeneID" id="85497979"/>